<dbReference type="InterPro" id="IPR021352">
    <property type="entry name" value="DUF2971"/>
</dbReference>
<evidence type="ECO:0000313" key="2">
    <source>
        <dbReference type="Proteomes" id="UP000245056"/>
    </source>
</evidence>
<dbReference type="OrthoDB" id="4119964at2"/>
<organism evidence="1 2">
    <name type="scientific">Pseudomonas prosekii</name>
    <dbReference type="NCBI Taxonomy" id="1148509"/>
    <lineage>
        <taxon>Bacteria</taxon>
        <taxon>Pseudomonadati</taxon>
        <taxon>Pseudomonadota</taxon>
        <taxon>Gammaproteobacteria</taxon>
        <taxon>Pseudomonadales</taxon>
        <taxon>Pseudomonadaceae</taxon>
        <taxon>Pseudomonas</taxon>
    </lineage>
</organism>
<gene>
    <name evidence="1" type="ORF">C9I49_27745</name>
</gene>
<evidence type="ECO:0008006" key="3">
    <source>
        <dbReference type="Google" id="ProtNLM"/>
    </source>
</evidence>
<evidence type="ECO:0000313" key="1">
    <source>
        <dbReference type="EMBL" id="PWE38601.1"/>
    </source>
</evidence>
<protein>
    <recommendedName>
        <fullName evidence="3">DUF2971 domain-containing protein</fullName>
    </recommendedName>
</protein>
<dbReference type="Pfam" id="PF11185">
    <property type="entry name" value="DUF2971"/>
    <property type="match status" value="1"/>
</dbReference>
<accession>A0A2U2D027</accession>
<sequence length="485" mass="56160">MRAHMEKYVYRFRSIDRLLGEEAKGDCPAKPGELEKLHIYFSPPSQLNDPLEGYREIYWSGDKIVWLNLFRHYLLTLAIRSWQVDGEVYGEDVPPDLVVHVSPETLEGEHRVAFDAMDKLLCSDGMIDGFVSALAKRRRKCFKPELLSYLQWLHWYILSIVFEVNHQHNLSSMSYPERPFDPGEWQRISTGIIKGIGKRLTKSQKTEAHASIAVSAAAYRINSSLIGDPKYVEYNQLITTFPPRYCESIERLMYPDWYVACFMEDASNSSIWGTYGENHTGICLKYKVSGAADNINLELYGSAGLGNKGISQTYQGMTFQKVHYNREHVEINFFTSLGNISQEKTEFWYQGVEGEYSSAGQWFLSDGHKYRDRHWKRFDLALTTKLAQWRAEQEYRIILKSHIDLSAPKDRLLKYKFKNLDGLIFGIKTPLKDKLRAIDIIKDHCRNAERKSFNFYQAYYDPETKTIGHGLLDVSMYWAGFGQTA</sequence>
<dbReference type="EMBL" id="QFAW01000077">
    <property type="protein sequence ID" value="PWE38601.1"/>
    <property type="molecule type" value="Genomic_DNA"/>
</dbReference>
<name>A0A2U2D027_9PSED</name>
<proteinExistence type="predicted"/>
<dbReference type="AlphaFoldDB" id="A0A2U2D027"/>
<dbReference type="Proteomes" id="UP000245056">
    <property type="component" value="Unassembled WGS sequence"/>
</dbReference>
<comment type="caution">
    <text evidence="1">The sequence shown here is derived from an EMBL/GenBank/DDBJ whole genome shotgun (WGS) entry which is preliminary data.</text>
</comment>
<reference evidence="1 2" key="1">
    <citation type="submission" date="2018-05" db="EMBL/GenBank/DDBJ databases">
        <title>Genome sequences of two Antarctic strains of Pseudomonas prosekii: insights into adaptation to extreme conditions.</title>
        <authorList>
            <person name="Snopkova K."/>
            <person name="Dufkova K."/>
            <person name="Cejkova D."/>
            <person name="Sedlacek I."/>
            <person name="Smajs D."/>
        </authorList>
    </citation>
    <scope>NUCLEOTIDE SEQUENCE [LARGE SCALE GENOMIC DNA]</scope>
    <source>
        <strain evidence="1 2">P2673</strain>
    </source>
</reference>